<dbReference type="RefSeq" id="WP_075132043.1">
    <property type="nucleotide sequence ID" value="NZ_MSIF01000002.1"/>
</dbReference>
<dbReference type="AlphaFoldDB" id="A0A7Z1B0Y0"/>
<dbReference type="PANTHER" id="PTHR43377:SF1">
    <property type="entry name" value="BILIVERDIN REDUCTASE A"/>
    <property type="match status" value="1"/>
</dbReference>
<gene>
    <name evidence="2" type="ORF">BLA60_07865</name>
</gene>
<dbReference type="SUPFAM" id="SSF51735">
    <property type="entry name" value="NAD(P)-binding Rossmann-fold domains"/>
    <property type="match status" value="1"/>
</dbReference>
<reference evidence="2 3" key="1">
    <citation type="submission" date="2016-12" db="EMBL/GenBank/DDBJ databases">
        <title>The draft genome sequence of Actinophytocola xinjiangensis.</title>
        <authorList>
            <person name="Wang W."/>
            <person name="Yuan L."/>
        </authorList>
    </citation>
    <scope>NUCLEOTIDE SEQUENCE [LARGE SCALE GENOMIC DNA]</scope>
    <source>
        <strain evidence="2 3">CGMCC 4.4663</strain>
    </source>
</reference>
<dbReference type="EMBL" id="MSIF01000002">
    <property type="protein sequence ID" value="OLF13134.1"/>
    <property type="molecule type" value="Genomic_DNA"/>
</dbReference>
<dbReference type="Proteomes" id="UP000185696">
    <property type="component" value="Unassembled WGS sequence"/>
</dbReference>
<organism evidence="2 3">
    <name type="scientific">Actinophytocola xinjiangensis</name>
    <dbReference type="NCBI Taxonomy" id="485602"/>
    <lineage>
        <taxon>Bacteria</taxon>
        <taxon>Bacillati</taxon>
        <taxon>Actinomycetota</taxon>
        <taxon>Actinomycetes</taxon>
        <taxon>Pseudonocardiales</taxon>
        <taxon>Pseudonocardiaceae</taxon>
    </lineage>
</organism>
<dbReference type="Gene3D" id="3.40.50.720">
    <property type="entry name" value="NAD(P)-binding Rossmann-like Domain"/>
    <property type="match status" value="1"/>
</dbReference>
<comment type="caution">
    <text evidence="2">The sequence shown here is derived from an EMBL/GenBank/DDBJ whole genome shotgun (WGS) entry which is preliminary data.</text>
</comment>
<evidence type="ECO:0000259" key="1">
    <source>
        <dbReference type="Pfam" id="PF01408"/>
    </source>
</evidence>
<name>A0A7Z1B0Y0_9PSEU</name>
<sequence length="349" mass="37581">MRSLVIGLGRSGAGLHLPVLRRLRATAGPGLFADAPIVGCDPAGQRRTEDVTWVTSVAEAAALLDPTVTVTHVCTPPTARVAVLTDLARYGFRNVIVEKPLAADEYDLDEILRLRERHGLRLAVVAPWLASELTRRLATLVHDARLGRLRTVSVVQSKPRFRRSLSTTGHPTAFDVELPHSLGVVLRLAGPAQVFAASCADLVLPDRRVPRLGGAGVRLRHASGVRTHLMSDLAAPVRERRITLRFEHGTATGNYAVAADDDHAQLMVAADGHHEHTVFPDDSLGGYLLDAYRAFATPGDVRPADLGLAVDVVRLLAAAKSRPEITGDRGLVATAGRMVWHGRDAIRHA</sequence>
<dbReference type="InterPro" id="IPR051450">
    <property type="entry name" value="Gfo/Idh/MocA_Oxidoreductases"/>
</dbReference>
<dbReference type="GO" id="GO:0000166">
    <property type="term" value="F:nucleotide binding"/>
    <property type="evidence" value="ECO:0007669"/>
    <property type="project" value="InterPro"/>
</dbReference>
<protein>
    <recommendedName>
        <fullName evidence="1">Gfo/Idh/MocA-like oxidoreductase N-terminal domain-containing protein</fullName>
    </recommendedName>
</protein>
<dbReference type="OrthoDB" id="4327503at2"/>
<dbReference type="Pfam" id="PF01408">
    <property type="entry name" value="GFO_IDH_MocA"/>
    <property type="match status" value="1"/>
</dbReference>
<dbReference type="InterPro" id="IPR036291">
    <property type="entry name" value="NAD(P)-bd_dom_sf"/>
</dbReference>
<dbReference type="InterPro" id="IPR000683">
    <property type="entry name" value="Gfo/Idh/MocA-like_OxRdtase_N"/>
</dbReference>
<keyword evidence="3" id="KW-1185">Reference proteome</keyword>
<evidence type="ECO:0000313" key="2">
    <source>
        <dbReference type="EMBL" id="OLF13134.1"/>
    </source>
</evidence>
<evidence type="ECO:0000313" key="3">
    <source>
        <dbReference type="Proteomes" id="UP000185696"/>
    </source>
</evidence>
<accession>A0A7Z1B0Y0</accession>
<proteinExistence type="predicted"/>
<dbReference type="Gene3D" id="3.30.360.10">
    <property type="entry name" value="Dihydrodipicolinate Reductase, domain 2"/>
    <property type="match status" value="1"/>
</dbReference>
<dbReference type="PANTHER" id="PTHR43377">
    <property type="entry name" value="BILIVERDIN REDUCTASE A"/>
    <property type="match status" value="1"/>
</dbReference>
<feature type="domain" description="Gfo/Idh/MocA-like oxidoreductase N-terminal" evidence="1">
    <location>
        <begin position="2"/>
        <end position="124"/>
    </location>
</feature>